<comment type="caution">
    <text evidence="2">The sequence shown here is derived from an EMBL/GenBank/DDBJ whole genome shotgun (WGS) entry which is preliminary data.</text>
</comment>
<organism evidence="2 3">
    <name type="scientific">Virgibacillus siamensis</name>
    <dbReference type="NCBI Taxonomy" id="480071"/>
    <lineage>
        <taxon>Bacteria</taxon>
        <taxon>Bacillati</taxon>
        <taxon>Bacillota</taxon>
        <taxon>Bacilli</taxon>
        <taxon>Bacillales</taxon>
        <taxon>Bacillaceae</taxon>
        <taxon>Virgibacillus</taxon>
    </lineage>
</organism>
<dbReference type="Gene3D" id="3.10.450.50">
    <property type="match status" value="1"/>
</dbReference>
<dbReference type="Pfam" id="PF14534">
    <property type="entry name" value="DUF4440"/>
    <property type="match status" value="1"/>
</dbReference>
<accession>A0ABP3RC02</accession>
<dbReference type="SUPFAM" id="SSF54427">
    <property type="entry name" value="NTF2-like"/>
    <property type="match status" value="1"/>
</dbReference>
<name>A0ABP3RC02_9BACI</name>
<proteinExistence type="predicted"/>
<reference evidence="3" key="1">
    <citation type="journal article" date="2019" name="Int. J. Syst. Evol. Microbiol.">
        <title>The Global Catalogue of Microorganisms (GCM) 10K type strain sequencing project: providing services to taxonomists for standard genome sequencing and annotation.</title>
        <authorList>
            <consortium name="The Broad Institute Genomics Platform"/>
            <consortium name="The Broad Institute Genome Sequencing Center for Infectious Disease"/>
            <person name="Wu L."/>
            <person name="Ma J."/>
        </authorList>
    </citation>
    <scope>NUCLEOTIDE SEQUENCE [LARGE SCALE GENOMIC DNA]</scope>
    <source>
        <strain evidence="3">JCM 15395</strain>
    </source>
</reference>
<gene>
    <name evidence="2" type="ORF">GCM10009001_25010</name>
</gene>
<sequence length="131" mass="15045">MARGDIIENIKTVLEEYYNAWNAAFKNKSGDEIRNFMSTKFLGFWSHSGIDEPGQYGYSYDIEGVLKQYGDARKSFAPESITVRNEGNNVLVFGTETNEINGTPHTAKCMFVWQAENGQWKLVREYIELTR</sequence>
<dbReference type="EMBL" id="BAAADS010000018">
    <property type="protein sequence ID" value="GAA0606752.1"/>
    <property type="molecule type" value="Genomic_DNA"/>
</dbReference>
<evidence type="ECO:0000313" key="3">
    <source>
        <dbReference type="Proteomes" id="UP001500866"/>
    </source>
</evidence>
<dbReference type="InterPro" id="IPR027843">
    <property type="entry name" value="DUF4440"/>
</dbReference>
<feature type="domain" description="DUF4440" evidence="1">
    <location>
        <begin position="16"/>
        <end position="122"/>
    </location>
</feature>
<dbReference type="Proteomes" id="UP001500866">
    <property type="component" value="Unassembled WGS sequence"/>
</dbReference>
<dbReference type="RefSeq" id="WP_343813598.1">
    <property type="nucleotide sequence ID" value="NZ_BAAADS010000018.1"/>
</dbReference>
<keyword evidence="3" id="KW-1185">Reference proteome</keyword>
<evidence type="ECO:0000259" key="1">
    <source>
        <dbReference type="Pfam" id="PF14534"/>
    </source>
</evidence>
<protein>
    <recommendedName>
        <fullName evidence="1">DUF4440 domain-containing protein</fullName>
    </recommendedName>
</protein>
<dbReference type="InterPro" id="IPR032710">
    <property type="entry name" value="NTF2-like_dom_sf"/>
</dbReference>
<evidence type="ECO:0000313" key="2">
    <source>
        <dbReference type="EMBL" id="GAA0606752.1"/>
    </source>
</evidence>